<feature type="signal peptide" evidence="3">
    <location>
        <begin position="1"/>
        <end position="31"/>
    </location>
</feature>
<protein>
    <submittedName>
        <fullName evidence="4">Tol-pal system protein YbgF</fullName>
    </submittedName>
</protein>
<organism evidence="4 5">
    <name type="scientific">Desulfuromonas thiophila</name>
    <dbReference type="NCBI Taxonomy" id="57664"/>
    <lineage>
        <taxon>Bacteria</taxon>
        <taxon>Pseudomonadati</taxon>
        <taxon>Thermodesulfobacteriota</taxon>
        <taxon>Desulfuromonadia</taxon>
        <taxon>Desulfuromonadales</taxon>
        <taxon>Desulfuromonadaceae</taxon>
        <taxon>Desulfuromonas</taxon>
    </lineage>
</organism>
<evidence type="ECO:0000313" key="5">
    <source>
        <dbReference type="Proteomes" id="UP000243205"/>
    </source>
</evidence>
<feature type="coiled-coil region" evidence="2">
    <location>
        <begin position="41"/>
        <end position="82"/>
    </location>
</feature>
<accession>A0A1G6ZNC6</accession>
<reference evidence="5" key="1">
    <citation type="submission" date="2016-10" db="EMBL/GenBank/DDBJ databases">
        <authorList>
            <person name="Varghese N."/>
            <person name="Submissions S."/>
        </authorList>
    </citation>
    <scope>NUCLEOTIDE SEQUENCE [LARGE SCALE GENOMIC DNA]</scope>
    <source>
        <strain evidence="5">DSM 8987</strain>
    </source>
</reference>
<evidence type="ECO:0000313" key="4">
    <source>
        <dbReference type="EMBL" id="SDE03883.1"/>
    </source>
</evidence>
<proteinExistence type="predicted"/>
<gene>
    <name evidence="4" type="ORF">SAMN05661003_10349</name>
</gene>
<dbReference type="STRING" id="57664.SAMN05661003_10349"/>
<keyword evidence="2" id="KW-0175">Coiled coil</keyword>
<name>A0A1G6ZNC6_9BACT</name>
<dbReference type="InterPro" id="IPR019734">
    <property type="entry name" value="TPR_rpt"/>
</dbReference>
<dbReference type="Proteomes" id="UP000243205">
    <property type="component" value="Unassembled WGS sequence"/>
</dbReference>
<evidence type="ECO:0000256" key="2">
    <source>
        <dbReference type="SAM" id="Coils"/>
    </source>
</evidence>
<dbReference type="EMBL" id="FNAQ01000003">
    <property type="protein sequence ID" value="SDE03883.1"/>
    <property type="molecule type" value="Genomic_DNA"/>
</dbReference>
<dbReference type="PROSITE" id="PS51257">
    <property type="entry name" value="PROKAR_LIPOPROTEIN"/>
    <property type="match status" value="1"/>
</dbReference>
<dbReference type="SUPFAM" id="SSF48452">
    <property type="entry name" value="TPR-like"/>
    <property type="match status" value="1"/>
</dbReference>
<dbReference type="OrthoDB" id="9781271at2"/>
<feature type="repeat" description="TPR" evidence="1">
    <location>
        <begin position="151"/>
        <end position="184"/>
    </location>
</feature>
<evidence type="ECO:0000256" key="3">
    <source>
        <dbReference type="SAM" id="SignalP"/>
    </source>
</evidence>
<feature type="chain" id="PRO_5017301752" evidence="3">
    <location>
        <begin position="32"/>
        <end position="236"/>
    </location>
</feature>
<keyword evidence="1" id="KW-0802">TPR repeat</keyword>
<dbReference type="AlphaFoldDB" id="A0A1G6ZNC6"/>
<evidence type="ECO:0000256" key="1">
    <source>
        <dbReference type="PROSITE-ProRule" id="PRU00339"/>
    </source>
</evidence>
<dbReference type="Gene3D" id="1.25.40.10">
    <property type="entry name" value="Tetratricopeptide repeat domain"/>
    <property type="match status" value="1"/>
</dbReference>
<dbReference type="PROSITE" id="PS50005">
    <property type="entry name" value="TPR"/>
    <property type="match status" value="1"/>
</dbReference>
<keyword evidence="3" id="KW-0732">Signal</keyword>
<keyword evidence="5" id="KW-1185">Reference proteome</keyword>
<sequence length="236" mass="25733">MTTRPVAIRFARPCRRLLALLSLAGVLSACATTAPAPQPLISPLEQSLKNQEQRLTALEQRLAQFDQGLTALDERLDQLELRPQTAAVNPAPLAVVAEPAATTAAASQETAQPPSELYRLGFAAYTVGDHGTAARLFERFCNAYPTHDYAANARYWQGEAYRALNQPQLAQAAYRDLLELAPEAQKAPFALQRLAELAAASGDQAQEHQLLLQLQQTYPDSDVARQLARRRPAPGP</sequence>
<dbReference type="InterPro" id="IPR011990">
    <property type="entry name" value="TPR-like_helical_dom_sf"/>
</dbReference>
<dbReference type="Pfam" id="PF13174">
    <property type="entry name" value="TPR_6"/>
    <property type="match status" value="2"/>
</dbReference>
<dbReference type="RefSeq" id="WP_092076577.1">
    <property type="nucleotide sequence ID" value="NZ_FNAQ01000003.1"/>
</dbReference>